<evidence type="ECO:0000313" key="3">
    <source>
        <dbReference type="Proteomes" id="UP000050525"/>
    </source>
</evidence>
<organism evidence="2 3">
    <name type="scientific">Alligator mississippiensis</name>
    <name type="common">American alligator</name>
    <dbReference type="NCBI Taxonomy" id="8496"/>
    <lineage>
        <taxon>Eukaryota</taxon>
        <taxon>Metazoa</taxon>
        <taxon>Chordata</taxon>
        <taxon>Craniata</taxon>
        <taxon>Vertebrata</taxon>
        <taxon>Euteleostomi</taxon>
        <taxon>Archelosauria</taxon>
        <taxon>Archosauria</taxon>
        <taxon>Crocodylia</taxon>
        <taxon>Alligatoridae</taxon>
        <taxon>Alligatorinae</taxon>
        <taxon>Alligator</taxon>
    </lineage>
</organism>
<proteinExistence type="predicted"/>
<gene>
    <name evidence="2" type="ORF">Y1Q_0024175</name>
</gene>
<evidence type="ECO:0000313" key="2">
    <source>
        <dbReference type="EMBL" id="KYO36431.1"/>
    </source>
</evidence>
<feature type="region of interest" description="Disordered" evidence="1">
    <location>
        <begin position="1"/>
        <end position="42"/>
    </location>
</feature>
<dbReference type="AlphaFoldDB" id="A0A151NHZ6"/>
<accession>A0A151NHZ6</accession>
<comment type="caution">
    <text evidence="2">The sequence shown here is derived from an EMBL/GenBank/DDBJ whole genome shotgun (WGS) entry which is preliminary data.</text>
</comment>
<protein>
    <submittedName>
        <fullName evidence="2">Uncharacterized protein</fullName>
    </submittedName>
</protein>
<feature type="compositionally biased region" description="Basic and acidic residues" evidence="1">
    <location>
        <begin position="9"/>
        <end position="28"/>
    </location>
</feature>
<dbReference type="Proteomes" id="UP000050525">
    <property type="component" value="Unassembled WGS sequence"/>
</dbReference>
<evidence type="ECO:0000256" key="1">
    <source>
        <dbReference type="SAM" id="MobiDB-lite"/>
    </source>
</evidence>
<name>A0A151NHZ6_ALLMI</name>
<keyword evidence="3" id="KW-1185">Reference proteome</keyword>
<dbReference type="EMBL" id="AKHW03002956">
    <property type="protein sequence ID" value="KYO36431.1"/>
    <property type="molecule type" value="Genomic_DNA"/>
</dbReference>
<reference evidence="2 3" key="1">
    <citation type="journal article" date="2012" name="Genome Biol.">
        <title>Sequencing three crocodilian genomes to illuminate the evolution of archosaurs and amniotes.</title>
        <authorList>
            <person name="St John J.A."/>
            <person name="Braun E.L."/>
            <person name="Isberg S.R."/>
            <person name="Miles L.G."/>
            <person name="Chong A.Y."/>
            <person name="Gongora J."/>
            <person name="Dalzell P."/>
            <person name="Moran C."/>
            <person name="Bed'hom B."/>
            <person name="Abzhanov A."/>
            <person name="Burgess S.C."/>
            <person name="Cooksey A.M."/>
            <person name="Castoe T.A."/>
            <person name="Crawford N.G."/>
            <person name="Densmore L.D."/>
            <person name="Drew J.C."/>
            <person name="Edwards S.V."/>
            <person name="Faircloth B.C."/>
            <person name="Fujita M.K."/>
            <person name="Greenwold M.J."/>
            <person name="Hoffmann F.G."/>
            <person name="Howard J.M."/>
            <person name="Iguchi T."/>
            <person name="Janes D.E."/>
            <person name="Khan S.Y."/>
            <person name="Kohno S."/>
            <person name="de Koning A.J."/>
            <person name="Lance S.L."/>
            <person name="McCarthy F.M."/>
            <person name="McCormack J.E."/>
            <person name="Merchant M.E."/>
            <person name="Peterson D.G."/>
            <person name="Pollock D.D."/>
            <person name="Pourmand N."/>
            <person name="Raney B.J."/>
            <person name="Roessler K.A."/>
            <person name="Sanford J.R."/>
            <person name="Sawyer R.H."/>
            <person name="Schmidt C.J."/>
            <person name="Triplett E.W."/>
            <person name="Tuberville T.D."/>
            <person name="Venegas-Anaya M."/>
            <person name="Howard J.T."/>
            <person name="Jarvis E.D."/>
            <person name="Guillette L.J.Jr."/>
            <person name="Glenn T.C."/>
            <person name="Green R.E."/>
            <person name="Ray D.A."/>
        </authorList>
    </citation>
    <scope>NUCLEOTIDE SEQUENCE [LARGE SCALE GENOMIC DNA]</scope>
    <source>
        <strain evidence="2">KSC_2009_1</strain>
    </source>
</reference>
<sequence length="103" mass="12048">MNGSFKNIILDKKRQESTRRPGSSREDIQCGWPTEAGKEDEPSFHRLIRRHAPKQSISVPQEESRRENMANHWMKGTLMTCIYGSLIATQMFQKTYHLDGYNY</sequence>